<protein>
    <submittedName>
        <fullName evidence="2">Uncharacterized protein</fullName>
    </submittedName>
</protein>
<evidence type="ECO:0000256" key="1">
    <source>
        <dbReference type="SAM" id="MobiDB-lite"/>
    </source>
</evidence>
<name>A0A8J2KUW4_9HEXA</name>
<dbReference type="AlphaFoldDB" id="A0A8J2KUW4"/>
<proteinExistence type="predicted"/>
<reference evidence="2" key="1">
    <citation type="submission" date="2021-06" db="EMBL/GenBank/DDBJ databases">
        <authorList>
            <person name="Hodson N. C."/>
            <person name="Mongue J. A."/>
            <person name="Jaron S. K."/>
        </authorList>
    </citation>
    <scope>NUCLEOTIDE SEQUENCE</scope>
</reference>
<feature type="compositionally biased region" description="Acidic residues" evidence="1">
    <location>
        <begin position="51"/>
        <end position="62"/>
    </location>
</feature>
<comment type="caution">
    <text evidence="2">The sequence shown here is derived from an EMBL/GenBank/DDBJ whole genome shotgun (WGS) entry which is preliminary data.</text>
</comment>
<accession>A0A8J2KUW4</accession>
<feature type="region of interest" description="Disordered" evidence="1">
    <location>
        <begin position="48"/>
        <end position="68"/>
    </location>
</feature>
<sequence>MFGNSRKLFLRLKSSVSEDKGLEIFGGPLYLPRYCLHFEVNIEKVGRNADSYEDGGDMEDDYTLSLWP</sequence>
<evidence type="ECO:0000313" key="2">
    <source>
        <dbReference type="EMBL" id="CAG7821918.1"/>
    </source>
</evidence>
<evidence type="ECO:0000313" key="3">
    <source>
        <dbReference type="Proteomes" id="UP000708208"/>
    </source>
</evidence>
<gene>
    <name evidence="2" type="ORF">AFUS01_LOCUS32223</name>
</gene>
<keyword evidence="3" id="KW-1185">Reference proteome</keyword>
<dbReference type="Proteomes" id="UP000708208">
    <property type="component" value="Unassembled WGS sequence"/>
</dbReference>
<dbReference type="EMBL" id="CAJVCH010524855">
    <property type="protein sequence ID" value="CAG7821918.1"/>
    <property type="molecule type" value="Genomic_DNA"/>
</dbReference>
<organism evidence="2 3">
    <name type="scientific">Allacma fusca</name>
    <dbReference type="NCBI Taxonomy" id="39272"/>
    <lineage>
        <taxon>Eukaryota</taxon>
        <taxon>Metazoa</taxon>
        <taxon>Ecdysozoa</taxon>
        <taxon>Arthropoda</taxon>
        <taxon>Hexapoda</taxon>
        <taxon>Collembola</taxon>
        <taxon>Symphypleona</taxon>
        <taxon>Sminthuridae</taxon>
        <taxon>Allacma</taxon>
    </lineage>
</organism>